<keyword evidence="2 9" id="KW-0813">Transport</keyword>
<evidence type="ECO:0000256" key="1">
    <source>
        <dbReference type="ARBA" id="ARBA00004370"/>
    </source>
</evidence>
<dbReference type="NCBIfam" id="TIGR00964">
    <property type="entry name" value="secE_bact"/>
    <property type="match status" value="1"/>
</dbReference>
<evidence type="ECO:0000313" key="10">
    <source>
        <dbReference type="EMBL" id="AKZ66028.1"/>
    </source>
</evidence>
<evidence type="ECO:0000256" key="3">
    <source>
        <dbReference type="ARBA" id="ARBA00022475"/>
    </source>
</evidence>
<dbReference type="OrthoDB" id="9806365at2"/>
<gene>
    <name evidence="9 10" type="primary">secE</name>
    <name evidence="10" type="ORF">AB162_442</name>
</gene>
<dbReference type="KEGG" id="bcig:AB162_442"/>
<dbReference type="Proteomes" id="UP000056466">
    <property type="component" value="Chromosome"/>
</dbReference>
<dbReference type="GO" id="GO:0065002">
    <property type="term" value="P:intracellular protein transmembrane transport"/>
    <property type="evidence" value="ECO:0007669"/>
    <property type="project" value="UniProtKB-UniRule"/>
</dbReference>
<evidence type="ECO:0000256" key="5">
    <source>
        <dbReference type="ARBA" id="ARBA00022927"/>
    </source>
</evidence>
<dbReference type="PRINTS" id="PR01650">
    <property type="entry name" value="SECETRNLCASE"/>
</dbReference>
<dbReference type="GO" id="GO:0009306">
    <property type="term" value="P:protein secretion"/>
    <property type="evidence" value="ECO:0007669"/>
    <property type="project" value="UniProtKB-UniRule"/>
</dbReference>
<evidence type="ECO:0000256" key="4">
    <source>
        <dbReference type="ARBA" id="ARBA00022692"/>
    </source>
</evidence>
<dbReference type="PANTHER" id="PTHR33910">
    <property type="entry name" value="PROTEIN TRANSLOCASE SUBUNIT SECE"/>
    <property type="match status" value="1"/>
</dbReference>
<evidence type="ECO:0000256" key="7">
    <source>
        <dbReference type="ARBA" id="ARBA00023010"/>
    </source>
</evidence>
<dbReference type="RefSeq" id="WP_053097096.1">
    <property type="nucleotide sequence ID" value="NZ_CP011787.1"/>
</dbReference>
<evidence type="ECO:0000256" key="9">
    <source>
        <dbReference type="HAMAP-Rule" id="MF_00422"/>
    </source>
</evidence>
<keyword evidence="11" id="KW-1185">Reference proteome</keyword>
<keyword evidence="7 9" id="KW-0811">Translocation</keyword>
<dbReference type="InterPro" id="IPR005807">
    <property type="entry name" value="SecE_bac"/>
</dbReference>
<reference evidence="10 11" key="1">
    <citation type="submission" date="2015-06" db="EMBL/GenBank/DDBJ databases">
        <title>Lineage-specific patterns of genome deterioration in obligate symbionts.</title>
        <authorList>
            <person name="Bennett G.M."/>
            <person name="McCutcheon J.P."/>
            <person name="McDonald B.R."/>
            <person name="Moran N.A."/>
        </authorList>
    </citation>
    <scope>NUCLEOTIDE SEQUENCE [LARGE SCALE GENOMIC DNA]</scope>
    <source>
        <strain evidence="10 11">B-GSS</strain>
    </source>
</reference>
<dbReference type="EMBL" id="CP011787">
    <property type="protein sequence ID" value="AKZ66028.1"/>
    <property type="molecule type" value="Genomic_DNA"/>
</dbReference>
<comment type="subcellular location">
    <subcellularLocation>
        <location evidence="1">Membrane</location>
    </subcellularLocation>
</comment>
<dbReference type="GO" id="GO:0005886">
    <property type="term" value="C:plasma membrane"/>
    <property type="evidence" value="ECO:0007669"/>
    <property type="project" value="UniProtKB-UniRule"/>
</dbReference>
<dbReference type="HAMAP" id="MF_00422">
    <property type="entry name" value="SecE"/>
    <property type="match status" value="1"/>
</dbReference>
<dbReference type="InterPro" id="IPR038379">
    <property type="entry name" value="SecE_sf"/>
</dbReference>
<evidence type="ECO:0000313" key="11">
    <source>
        <dbReference type="Proteomes" id="UP000056466"/>
    </source>
</evidence>
<dbReference type="GO" id="GO:0008320">
    <property type="term" value="F:protein transmembrane transporter activity"/>
    <property type="evidence" value="ECO:0007669"/>
    <property type="project" value="UniProtKB-UniRule"/>
</dbReference>
<feature type="transmembrane region" description="Helical" evidence="9">
    <location>
        <begin position="45"/>
        <end position="68"/>
    </location>
</feature>
<dbReference type="InterPro" id="IPR001901">
    <property type="entry name" value="Translocase_SecE/Sec61-g"/>
</dbReference>
<sequence length="126" mass="14896">MNHTKEKLNKEKQRYKEIIKWFIVLLLFMIAIFSNYFFSVILRTILLFIITIIAGGVIMITEPGRLILAFLQDSRTEVRKVIWPSYQETLYTTLIVIVLTFIISIVIWIIDSLIINILTMITKLRF</sequence>
<feature type="transmembrane region" description="Helical" evidence="9">
    <location>
        <begin position="89"/>
        <end position="110"/>
    </location>
</feature>
<name>A0A0K2BLX0_9GAMM</name>
<comment type="caution">
    <text evidence="9">Lacks conserved residue(s) required for the propagation of feature annotation.</text>
</comment>
<dbReference type="PANTHER" id="PTHR33910:SF1">
    <property type="entry name" value="PROTEIN TRANSLOCASE SUBUNIT SECE"/>
    <property type="match status" value="1"/>
</dbReference>
<dbReference type="Pfam" id="PF00584">
    <property type="entry name" value="SecE"/>
    <property type="match status" value="1"/>
</dbReference>
<dbReference type="GO" id="GO:0043952">
    <property type="term" value="P:protein transport by the Sec complex"/>
    <property type="evidence" value="ECO:0007669"/>
    <property type="project" value="UniProtKB-UniRule"/>
</dbReference>
<feature type="transmembrane region" description="Helical" evidence="9">
    <location>
        <begin position="21"/>
        <end position="39"/>
    </location>
</feature>
<evidence type="ECO:0000256" key="2">
    <source>
        <dbReference type="ARBA" id="ARBA00022448"/>
    </source>
</evidence>
<evidence type="ECO:0000256" key="8">
    <source>
        <dbReference type="ARBA" id="ARBA00023136"/>
    </source>
</evidence>
<dbReference type="AlphaFoldDB" id="A0A0K2BLX0"/>
<accession>A0A0K2BLX0</accession>
<dbReference type="PATRIC" id="fig|186490.8.peg.416"/>
<organism evidence="10 11">
    <name type="scientific">Candidatus Palibaumannia cicadellinicola</name>
    <dbReference type="NCBI Taxonomy" id="186490"/>
    <lineage>
        <taxon>Bacteria</taxon>
        <taxon>Pseudomonadati</taxon>
        <taxon>Pseudomonadota</taxon>
        <taxon>Gammaproteobacteria</taxon>
        <taxon>Candidatus Palibaumannia</taxon>
    </lineage>
</organism>
<comment type="similarity">
    <text evidence="9">Belongs to the SecE/SEC61-gamma family.</text>
</comment>
<proteinExistence type="inferred from homology"/>
<comment type="function">
    <text evidence="9">Essential subunit of the Sec protein translocation channel SecYEG. Clamps together the 2 halves of SecY. May contact the channel plug during translocation.</text>
</comment>
<comment type="subunit">
    <text evidence="9">Component of the Sec protein translocase complex. Heterotrimer consisting of SecY, SecE and SecG subunits. The heterotrimers can form oligomers, although 1 heterotrimer is thought to be able to translocate proteins. Interacts with the ribosome. Interacts with SecDF, and other proteins may be involved. Interacts with SecA.</text>
</comment>
<dbReference type="PROSITE" id="PS01067">
    <property type="entry name" value="SECE_SEC61G"/>
    <property type="match status" value="1"/>
</dbReference>
<keyword evidence="3 9" id="KW-1003">Cell membrane</keyword>
<dbReference type="Gene3D" id="1.20.5.1030">
    <property type="entry name" value="Preprotein translocase secy subunit"/>
    <property type="match status" value="1"/>
</dbReference>
<keyword evidence="8 9" id="KW-0472">Membrane</keyword>
<keyword evidence="5 9" id="KW-0653">Protein transport</keyword>
<keyword evidence="4 9" id="KW-0812">Transmembrane</keyword>
<protein>
    <recommendedName>
        <fullName evidence="9">Protein translocase subunit SecE</fullName>
    </recommendedName>
</protein>
<dbReference type="GO" id="GO:0006605">
    <property type="term" value="P:protein targeting"/>
    <property type="evidence" value="ECO:0007669"/>
    <property type="project" value="UniProtKB-UniRule"/>
</dbReference>
<keyword evidence="6 9" id="KW-1133">Transmembrane helix</keyword>
<evidence type="ECO:0000256" key="6">
    <source>
        <dbReference type="ARBA" id="ARBA00022989"/>
    </source>
</evidence>